<reference evidence="3" key="1">
    <citation type="journal article" date="2012" name="Science">
        <title>The Paleozoic origin of enzymatic lignin decomposition reconstructed from 31 fungal genomes.</title>
        <authorList>
            <person name="Floudas D."/>
            <person name="Binder M."/>
            <person name="Riley R."/>
            <person name="Barry K."/>
            <person name="Blanchette R.A."/>
            <person name="Henrissat B."/>
            <person name="Martinez A.T."/>
            <person name="Otillar R."/>
            <person name="Spatafora J.W."/>
            <person name="Yadav J.S."/>
            <person name="Aerts A."/>
            <person name="Benoit I."/>
            <person name="Boyd A."/>
            <person name="Carlson A."/>
            <person name="Copeland A."/>
            <person name="Coutinho P.M."/>
            <person name="de Vries R.P."/>
            <person name="Ferreira P."/>
            <person name="Findley K."/>
            <person name="Foster B."/>
            <person name="Gaskell J."/>
            <person name="Glotzer D."/>
            <person name="Gorecki P."/>
            <person name="Heitman J."/>
            <person name="Hesse C."/>
            <person name="Hori C."/>
            <person name="Igarashi K."/>
            <person name="Jurgens J.A."/>
            <person name="Kallen N."/>
            <person name="Kersten P."/>
            <person name="Kohler A."/>
            <person name="Kuees U."/>
            <person name="Kumar T.K.A."/>
            <person name="Kuo A."/>
            <person name="LaButti K."/>
            <person name="Larrondo L.F."/>
            <person name="Lindquist E."/>
            <person name="Ling A."/>
            <person name="Lombard V."/>
            <person name="Lucas S."/>
            <person name="Lundell T."/>
            <person name="Martin R."/>
            <person name="McLaughlin D.J."/>
            <person name="Morgenstern I."/>
            <person name="Morin E."/>
            <person name="Murat C."/>
            <person name="Nagy L.G."/>
            <person name="Nolan M."/>
            <person name="Ohm R.A."/>
            <person name="Patyshakuliyeva A."/>
            <person name="Rokas A."/>
            <person name="Ruiz-Duenas F.J."/>
            <person name="Sabat G."/>
            <person name="Salamov A."/>
            <person name="Samejima M."/>
            <person name="Schmutz J."/>
            <person name="Slot J.C."/>
            <person name="St John F."/>
            <person name="Stenlid J."/>
            <person name="Sun H."/>
            <person name="Sun S."/>
            <person name="Syed K."/>
            <person name="Tsang A."/>
            <person name="Wiebenga A."/>
            <person name="Young D."/>
            <person name="Pisabarro A."/>
            <person name="Eastwood D.C."/>
            <person name="Martin F."/>
            <person name="Cullen D."/>
            <person name="Grigoriev I.V."/>
            <person name="Hibbett D.S."/>
        </authorList>
    </citation>
    <scope>NUCLEOTIDE SEQUENCE [LARGE SCALE GENOMIC DNA]</scope>
    <source>
        <strain evidence="3">RWD-64-598 SS2</strain>
    </source>
</reference>
<name>R7SCC3_CONPW</name>
<gene>
    <name evidence="2" type="ORF">CONPUDRAFT_78487</name>
</gene>
<proteinExistence type="predicted"/>
<dbReference type="GeneID" id="19209775"/>
<protein>
    <submittedName>
        <fullName evidence="2">Uncharacterized protein</fullName>
    </submittedName>
</protein>
<dbReference type="AlphaFoldDB" id="R7SCC3"/>
<accession>R7SCC3</accession>
<dbReference type="EMBL" id="JH711672">
    <property type="protein sequence ID" value="EIW73803.1"/>
    <property type="molecule type" value="Genomic_DNA"/>
</dbReference>
<evidence type="ECO:0000313" key="3">
    <source>
        <dbReference type="Proteomes" id="UP000053558"/>
    </source>
</evidence>
<dbReference type="RefSeq" id="XP_007776019.1">
    <property type="nucleotide sequence ID" value="XM_007777829.1"/>
</dbReference>
<sequence length="183" mass="20289">MSNSASTPQTLPGWATDTGFVWPTDAESAQRLLDQQEYRCHAMVEFRPNPQQNYLTATIMNNDLETFMPVLEYIFEQSVECGGPWDISLPPLLNALDDLAQPVDLRDLYHHKDAVLQTQRYQWVPKSGMSAPVPNPKGEWWEILRQPALDRARHHELFSSSSSSAASGSGASASVARSAGSSL</sequence>
<dbReference type="Proteomes" id="UP000053558">
    <property type="component" value="Unassembled WGS sequence"/>
</dbReference>
<keyword evidence="3" id="KW-1185">Reference proteome</keyword>
<evidence type="ECO:0000313" key="2">
    <source>
        <dbReference type="EMBL" id="EIW73803.1"/>
    </source>
</evidence>
<organism evidence="2 3">
    <name type="scientific">Coniophora puteana (strain RWD-64-598)</name>
    <name type="common">Brown rot fungus</name>
    <dbReference type="NCBI Taxonomy" id="741705"/>
    <lineage>
        <taxon>Eukaryota</taxon>
        <taxon>Fungi</taxon>
        <taxon>Dikarya</taxon>
        <taxon>Basidiomycota</taxon>
        <taxon>Agaricomycotina</taxon>
        <taxon>Agaricomycetes</taxon>
        <taxon>Agaricomycetidae</taxon>
        <taxon>Boletales</taxon>
        <taxon>Coniophorineae</taxon>
        <taxon>Coniophoraceae</taxon>
        <taxon>Coniophora</taxon>
    </lineage>
</organism>
<evidence type="ECO:0000256" key="1">
    <source>
        <dbReference type="SAM" id="MobiDB-lite"/>
    </source>
</evidence>
<feature type="non-terminal residue" evidence="2">
    <location>
        <position position="183"/>
    </location>
</feature>
<dbReference type="KEGG" id="cput:CONPUDRAFT_78487"/>
<feature type="region of interest" description="Disordered" evidence="1">
    <location>
        <begin position="159"/>
        <end position="183"/>
    </location>
</feature>